<dbReference type="GO" id="GO:0006508">
    <property type="term" value="P:proteolysis"/>
    <property type="evidence" value="ECO:0007669"/>
    <property type="project" value="UniProtKB-KW"/>
</dbReference>
<dbReference type="InterPro" id="IPR015366">
    <property type="entry name" value="S53_propep"/>
</dbReference>
<proteinExistence type="predicted"/>
<dbReference type="GO" id="GO:0008240">
    <property type="term" value="F:tripeptidyl-peptidase activity"/>
    <property type="evidence" value="ECO:0007669"/>
    <property type="project" value="TreeGrafter"/>
</dbReference>
<organism evidence="9">
    <name type="scientific">viral metagenome</name>
    <dbReference type="NCBI Taxonomy" id="1070528"/>
    <lineage>
        <taxon>unclassified sequences</taxon>
        <taxon>metagenomes</taxon>
        <taxon>organismal metagenomes</taxon>
    </lineage>
</organism>
<name>A0A6C0IXU0_9ZZZZ</name>
<keyword evidence="5" id="KW-0720">Serine protease</keyword>
<dbReference type="GO" id="GO:0004252">
    <property type="term" value="F:serine-type endopeptidase activity"/>
    <property type="evidence" value="ECO:0007669"/>
    <property type="project" value="InterPro"/>
</dbReference>
<reference evidence="9" key="1">
    <citation type="journal article" date="2020" name="Nature">
        <title>Giant virus diversity and host interactions through global metagenomics.</title>
        <authorList>
            <person name="Schulz F."/>
            <person name="Roux S."/>
            <person name="Paez-Espino D."/>
            <person name="Jungbluth S."/>
            <person name="Walsh D.A."/>
            <person name="Denef V.J."/>
            <person name="McMahon K.D."/>
            <person name="Konstantinidis K.T."/>
            <person name="Eloe-Fadrosh E.A."/>
            <person name="Kyrpides N.C."/>
            <person name="Woyke T."/>
        </authorList>
    </citation>
    <scope>NUCLEOTIDE SEQUENCE</scope>
    <source>
        <strain evidence="9">GVMAG-M-3300025138-11</strain>
    </source>
</reference>
<keyword evidence="4" id="KW-0378">Hydrolase</keyword>
<dbReference type="CDD" id="cd11377">
    <property type="entry name" value="Pro-peptidase_S53"/>
    <property type="match status" value="1"/>
</dbReference>
<dbReference type="SUPFAM" id="SSF52743">
    <property type="entry name" value="Subtilisin-like"/>
    <property type="match status" value="1"/>
</dbReference>
<dbReference type="InterPro" id="IPR030400">
    <property type="entry name" value="Sedolisin_dom"/>
</dbReference>
<dbReference type="SMART" id="SM00944">
    <property type="entry name" value="Pro-kuma_activ"/>
    <property type="match status" value="1"/>
</dbReference>
<evidence type="ECO:0000256" key="3">
    <source>
        <dbReference type="ARBA" id="ARBA00022723"/>
    </source>
</evidence>
<dbReference type="PANTHER" id="PTHR14218">
    <property type="entry name" value="PROTEASE S8 TRIPEPTIDYL PEPTIDASE I CLN2"/>
    <property type="match status" value="1"/>
</dbReference>
<evidence type="ECO:0000256" key="5">
    <source>
        <dbReference type="ARBA" id="ARBA00022825"/>
    </source>
</evidence>
<keyword evidence="6" id="KW-0106">Calcium</keyword>
<evidence type="ECO:0000256" key="7">
    <source>
        <dbReference type="ARBA" id="ARBA00023145"/>
    </source>
</evidence>
<evidence type="ECO:0000256" key="1">
    <source>
        <dbReference type="ARBA" id="ARBA00001913"/>
    </source>
</evidence>
<dbReference type="AlphaFoldDB" id="A0A6C0IXU0"/>
<evidence type="ECO:0000256" key="4">
    <source>
        <dbReference type="ARBA" id="ARBA00022801"/>
    </source>
</evidence>
<keyword evidence="3" id="KW-0479">Metal-binding</keyword>
<dbReference type="CDD" id="cd04056">
    <property type="entry name" value="Peptidases_S53"/>
    <property type="match status" value="1"/>
</dbReference>
<evidence type="ECO:0000256" key="6">
    <source>
        <dbReference type="ARBA" id="ARBA00022837"/>
    </source>
</evidence>
<dbReference type="PANTHER" id="PTHR14218:SF31">
    <property type="entry name" value="PEPTIDASE S53 DOMAIN-CONTAINING PROTEIN"/>
    <property type="match status" value="1"/>
</dbReference>
<evidence type="ECO:0000313" key="9">
    <source>
        <dbReference type="EMBL" id="QHT97246.1"/>
    </source>
</evidence>
<dbReference type="EMBL" id="MN740274">
    <property type="protein sequence ID" value="QHT97246.1"/>
    <property type="molecule type" value="Genomic_DNA"/>
</dbReference>
<dbReference type="InterPro" id="IPR036852">
    <property type="entry name" value="Peptidase_S8/S53_dom_sf"/>
</dbReference>
<dbReference type="GO" id="GO:0046872">
    <property type="term" value="F:metal ion binding"/>
    <property type="evidence" value="ECO:0007669"/>
    <property type="project" value="UniProtKB-KW"/>
</dbReference>
<dbReference type="InterPro" id="IPR050819">
    <property type="entry name" value="Tripeptidyl-peptidase_I"/>
</dbReference>
<keyword evidence="2" id="KW-0645">Protease</keyword>
<evidence type="ECO:0000259" key="8">
    <source>
        <dbReference type="PROSITE" id="PS51695"/>
    </source>
</evidence>
<dbReference type="Pfam" id="PF09286">
    <property type="entry name" value="Pro-kuma_activ"/>
    <property type="match status" value="1"/>
</dbReference>
<feature type="domain" description="Peptidase S53" evidence="8">
    <location>
        <begin position="163"/>
        <end position="561"/>
    </location>
</feature>
<sequence length="563" mass="63169">MFKLFILLLITPIITAFNKEFYIAFKHNNVSLLENKLNDISNPENTNYGKYLSIDEINNITKLDNNKYYIINNWLNINDITILNNYSDAYKCSSSIDNINKLFNTSFDYTTTHNEIKYKNFEKYHIPQELNDIVLFIEGLTNNNISKRETKYSQNYGNVDPGYCGKEVIDRIYNITNLQNMSNSSICSVEYQSNPGYSNDDLLSAENLNGLSNNTVNYIVGNNEGTDTESQLDIQMMGINLPDTSLWFWDTENWLYSLAIDMVNAKKIPDIVSMSWGWAEDSQCTIINCNETDSREYINRVNTEYIKLGLRGVTITAASGDAGAPGRTNEDCDIERNTTAIFPGSSPYVTSVAATYIKNDKICLVGDNITWKTPLCINNTCATGTQEYVTNFNDTGWTSGGGISSYSNKSSWQILAIQSYLQSNVSFPKNMNINGRFYPDVSAIGHNCPVIDGGFLTGVDGTSCSSPVFASIIAMLNQHQIANNKSKLGFVNPILYKMYQSDSTIFNDINKGNNWCTEMMCCDEKPNGGSDFGYMAAKGYDPVYGLGTPNVGKMKEWLDRNTF</sequence>
<keyword evidence="7" id="KW-0865">Zymogen</keyword>
<comment type="cofactor">
    <cofactor evidence="1">
        <name>Ca(2+)</name>
        <dbReference type="ChEBI" id="CHEBI:29108"/>
    </cofactor>
</comment>
<evidence type="ECO:0000256" key="2">
    <source>
        <dbReference type="ARBA" id="ARBA00022670"/>
    </source>
</evidence>
<accession>A0A6C0IXU0</accession>
<protein>
    <recommendedName>
        <fullName evidence="8">Peptidase S53 domain-containing protein</fullName>
    </recommendedName>
</protein>
<dbReference type="SUPFAM" id="SSF54897">
    <property type="entry name" value="Protease propeptides/inhibitors"/>
    <property type="match status" value="1"/>
</dbReference>
<dbReference type="PROSITE" id="PS51695">
    <property type="entry name" value="SEDOLISIN"/>
    <property type="match status" value="1"/>
</dbReference>
<dbReference type="Gene3D" id="3.40.50.200">
    <property type="entry name" value="Peptidase S8/S53 domain"/>
    <property type="match status" value="1"/>
</dbReference>